<dbReference type="Proteomes" id="UP001186944">
    <property type="component" value="Unassembled WGS sequence"/>
</dbReference>
<protein>
    <recommendedName>
        <fullName evidence="1">IgGFc-binding protein N-terminal domain-containing protein</fullName>
    </recommendedName>
</protein>
<keyword evidence="3" id="KW-1185">Reference proteome</keyword>
<dbReference type="EMBL" id="VSWD01000011">
    <property type="protein sequence ID" value="KAK3088609.1"/>
    <property type="molecule type" value="Genomic_DNA"/>
</dbReference>
<dbReference type="Pfam" id="PF17517">
    <property type="entry name" value="IgGFc_binding"/>
    <property type="match status" value="1"/>
</dbReference>
<comment type="caution">
    <text evidence="2">The sequence shown here is derived from an EMBL/GenBank/DDBJ whole genome shotgun (WGS) entry which is preliminary data.</text>
</comment>
<name>A0AA88XMI9_PINIB</name>
<reference evidence="2" key="1">
    <citation type="submission" date="2019-08" db="EMBL/GenBank/DDBJ databases">
        <title>The improved chromosome-level genome for the pearl oyster Pinctada fucata martensii using PacBio sequencing and Hi-C.</title>
        <authorList>
            <person name="Zheng Z."/>
        </authorList>
    </citation>
    <scope>NUCLEOTIDE SEQUENCE</scope>
    <source>
        <strain evidence="2">ZZ-2019</strain>
        <tissue evidence="2">Adductor muscle</tissue>
    </source>
</reference>
<organism evidence="2 3">
    <name type="scientific">Pinctada imbricata</name>
    <name type="common">Atlantic pearl-oyster</name>
    <name type="synonym">Pinctada martensii</name>
    <dbReference type="NCBI Taxonomy" id="66713"/>
    <lineage>
        <taxon>Eukaryota</taxon>
        <taxon>Metazoa</taxon>
        <taxon>Spiralia</taxon>
        <taxon>Lophotrochozoa</taxon>
        <taxon>Mollusca</taxon>
        <taxon>Bivalvia</taxon>
        <taxon>Autobranchia</taxon>
        <taxon>Pteriomorphia</taxon>
        <taxon>Pterioida</taxon>
        <taxon>Pterioidea</taxon>
        <taxon>Pteriidae</taxon>
        <taxon>Pinctada</taxon>
    </lineage>
</organism>
<dbReference type="PANTHER" id="PTHR46534">
    <property type="entry name" value="IGGFC_BINDING DOMAIN-CONTAINING PROTEIN"/>
    <property type="match status" value="1"/>
</dbReference>
<dbReference type="InterPro" id="IPR035234">
    <property type="entry name" value="IgGFc-bd_N"/>
</dbReference>
<evidence type="ECO:0000313" key="3">
    <source>
        <dbReference type="Proteomes" id="UP001186944"/>
    </source>
</evidence>
<dbReference type="AlphaFoldDB" id="A0AA88XMI9"/>
<dbReference type="PANTHER" id="PTHR46534:SF2">
    <property type="entry name" value="VWFD DOMAIN-CONTAINING PROTEIN"/>
    <property type="match status" value="1"/>
</dbReference>
<evidence type="ECO:0000259" key="1">
    <source>
        <dbReference type="Pfam" id="PF17517"/>
    </source>
</evidence>
<feature type="domain" description="IgGFc-binding protein N-terminal" evidence="1">
    <location>
        <begin position="85"/>
        <end position="378"/>
    </location>
</feature>
<evidence type="ECO:0000313" key="2">
    <source>
        <dbReference type="EMBL" id="KAK3088609.1"/>
    </source>
</evidence>
<gene>
    <name evidence="2" type="ORF">FSP39_021255</name>
</gene>
<proteinExistence type="predicted"/>
<accession>A0AA88XMI9</accession>
<sequence>MKMDGNAGAHIELLLVGTETGTADINIPYLNISQAITLPLGMTKYQVPKVIIPSNLHVEKKGIEIKSSVPMTLFAINMEGANSDGFSVIPVDKLGMEYFVPSTVGENEMTIVSPYDNNSVSVTMKMPLGDVTFNNKDYGNGDTFNVVLNKFDTLEVNAYDPYAGTKIVSSKPIALVSGDRCTGLEGVGCDHLLDMIPPTKSYSTDFIIPKLVDRKNSTVQIIASEGNTDINVNELSSGRQTHKNLASPGDHLDITVADLGVVSTSKKVLVTMFVHACCAPLYHEPFMMVVPGIDRYLPKYDFAVWDGGNRFQNHLTIVIPQGNEKGLMLDGSAVAPYTKEYTVTVKGVTYSVFGVLTNEGAHHMIHSKGVKFGLFVHGNTASNGYGYAAGMRMD</sequence>